<keyword evidence="1 7" id="KW-0227">DNA damage</keyword>
<proteinExistence type="inferred from homology"/>
<dbReference type="GO" id="GO:0140078">
    <property type="term" value="F:class I DNA-(apurinic or apyrimidinic site) endonuclease activity"/>
    <property type="evidence" value="ECO:0007669"/>
    <property type="project" value="UniProtKB-EC"/>
</dbReference>
<keyword evidence="5 7" id="KW-0511">Multifunctional enzyme</keyword>
<dbReference type="Proteomes" id="UP000242592">
    <property type="component" value="Unassembled WGS sequence"/>
</dbReference>
<organism evidence="9 10">
    <name type="scientific">Thermosipho atlanticus DSM 15807</name>
    <dbReference type="NCBI Taxonomy" id="1123380"/>
    <lineage>
        <taxon>Bacteria</taxon>
        <taxon>Thermotogati</taxon>
        <taxon>Thermotogota</taxon>
        <taxon>Thermotogae</taxon>
        <taxon>Thermotogales</taxon>
        <taxon>Fervidobacteriaceae</taxon>
        <taxon>Thermosipho</taxon>
    </lineage>
</organism>
<name>A0A1M5SNX8_9BACT</name>
<keyword evidence="10" id="KW-1185">Reference proteome</keyword>
<dbReference type="Gene3D" id="1.10.340.30">
    <property type="entry name" value="Hypothetical protein, domain 2"/>
    <property type="match status" value="1"/>
</dbReference>
<dbReference type="HAMAP" id="MF_00241">
    <property type="entry name" value="Ogg"/>
    <property type="match status" value="1"/>
</dbReference>
<evidence type="ECO:0000313" key="9">
    <source>
        <dbReference type="EMBL" id="SHH40170.1"/>
    </source>
</evidence>
<evidence type="ECO:0000259" key="8">
    <source>
        <dbReference type="SMART" id="SM00478"/>
    </source>
</evidence>
<dbReference type="SMART" id="SM00478">
    <property type="entry name" value="ENDO3c"/>
    <property type="match status" value="1"/>
</dbReference>
<feature type="domain" description="HhH-GPD" evidence="8">
    <location>
        <begin position="60"/>
        <end position="215"/>
    </location>
</feature>
<gene>
    <name evidence="7" type="primary">ogg</name>
    <name evidence="9" type="ORF">SAMN02745199_0984</name>
</gene>
<accession>A0A1M5SNX8</accession>
<reference evidence="10" key="1">
    <citation type="submission" date="2016-11" db="EMBL/GenBank/DDBJ databases">
        <authorList>
            <person name="Varghese N."/>
            <person name="Submissions S."/>
        </authorList>
    </citation>
    <scope>NUCLEOTIDE SEQUENCE [LARGE SCALE GENOMIC DNA]</scope>
    <source>
        <strain evidence="10">DSM 15807</strain>
    </source>
</reference>
<comment type="function">
    <text evidence="7">Catalyzes the excision of an oxidatively damaged form of guanine (7,8-dihydro-8-oxoguanine = 8-oxoG) from DNA. Also cleaves the DNA backbone at apurinic/apyrimidinic sites (AP sites).</text>
</comment>
<evidence type="ECO:0000256" key="7">
    <source>
        <dbReference type="HAMAP-Rule" id="MF_00241"/>
    </source>
</evidence>
<dbReference type="CDD" id="cd00056">
    <property type="entry name" value="ENDO3c"/>
    <property type="match status" value="1"/>
</dbReference>
<keyword evidence="6 7" id="KW-0326">Glycosidase</keyword>
<dbReference type="InterPro" id="IPR011257">
    <property type="entry name" value="DNA_glycosylase"/>
</dbReference>
<comment type="catalytic activity">
    <reaction evidence="7">
        <text>2'-deoxyribonucleotide-(2'-deoxyribose 5'-phosphate)-2'-deoxyribonucleotide-DNA = a 3'-end 2'-deoxyribonucleotide-(2,3-dehydro-2,3-deoxyribose 5'-phosphate)-DNA + a 5'-end 5'-phospho-2'-deoxyribonucleoside-DNA + H(+)</text>
        <dbReference type="Rhea" id="RHEA:66592"/>
        <dbReference type="Rhea" id="RHEA-COMP:13180"/>
        <dbReference type="Rhea" id="RHEA-COMP:16897"/>
        <dbReference type="Rhea" id="RHEA-COMP:17067"/>
        <dbReference type="ChEBI" id="CHEBI:15378"/>
        <dbReference type="ChEBI" id="CHEBI:136412"/>
        <dbReference type="ChEBI" id="CHEBI:157695"/>
        <dbReference type="ChEBI" id="CHEBI:167181"/>
        <dbReference type="EC" id="4.2.99.18"/>
    </reaction>
</comment>
<dbReference type="EMBL" id="FQXN01000003">
    <property type="protein sequence ID" value="SHH40170.1"/>
    <property type="molecule type" value="Genomic_DNA"/>
</dbReference>
<feature type="site" description="Important for guanine/8-oxoguanine distinction" evidence="7">
    <location>
        <position position="220"/>
    </location>
</feature>
<comment type="similarity">
    <text evidence="7">Belongs to the type-2 OGG1 family.</text>
</comment>
<dbReference type="GO" id="GO:0006284">
    <property type="term" value="P:base-excision repair"/>
    <property type="evidence" value="ECO:0007669"/>
    <property type="project" value="UniProtKB-UniRule"/>
</dbReference>
<evidence type="ECO:0000256" key="1">
    <source>
        <dbReference type="ARBA" id="ARBA00022763"/>
    </source>
</evidence>
<keyword evidence="3 7" id="KW-0234">DNA repair</keyword>
<dbReference type="SUPFAM" id="SSF48150">
    <property type="entry name" value="DNA-glycosylase"/>
    <property type="match status" value="1"/>
</dbReference>
<dbReference type="Pfam" id="PF22175">
    <property type="entry name" value="Ogg-HhH"/>
    <property type="match status" value="1"/>
</dbReference>
<feature type="active site" evidence="7">
    <location>
        <position position="160"/>
    </location>
</feature>
<dbReference type="InterPro" id="IPR012092">
    <property type="entry name" value="DNA_glyclase/AP_lyase_Ogg"/>
</dbReference>
<keyword evidence="2 7" id="KW-0378">Hydrolase</keyword>
<evidence type="ECO:0000256" key="2">
    <source>
        <dbReference type="ARBA" id="ARBA00022801"/>
    </source>
</evidence>
<dbReference type="InterPro" id="IPR003265">
    <property type="entry name" value="HhH-GPD_domain"/>
</dbReference>
<evidence type="ECO:0000256" key="3">
    <source>
        <dbReference type="ARBA" id="ARBA00023204"/>
    </source>
</evidence>
<evidence type="ECO:0000313" key="10">
    <source>
        <dbReference type="Proteomes" id="UP000242592"/>
    </source>
</evidence>
<sequence>MLVVFLGVVAIKNVGELIEEIKRIYSNAKEEVEKRWAEFENLGKNGTEEELFIELSFCILTANWTAKDGIKAQKEIKDGFLTLNLEELENALRKVGHRFPKARSKYIYENRWILGKLKEIVSNDTNDARVFLVNNIKGIGWKESSHFLRNVGKCDVAILDKHVLRLLKKYDLIKEIPKSWNKNRYLSIEKIFKQVAQEFGECPGKFDLYLWYYLKGVVEK</sequence>
<evidence type="ECO:0000256" key="5">
    <source>
        <dbReference type="ARBA" id="ARBA00023268"/>
    </source>
</evidence>
<evidence type="ECO:0000256" key="6">
    <source>
        <dbReference type="ARBA" id="ARBA00023295"/>
    </source>
</evidence>
<evidence type="ECO:0000256" key="4">
    <source>
        <dbReference type="ARBA" id="ARBA00023239"/>
    </source>
</evidence>
<protein>
    <recommendedName>
        <fullName evidence="7">8-oxoguanine DNA glycosylase/AP lyase</fullName>
    </recommendedName>
    <domain>
        <recommendedName>
            <fullName evidence="7">8-oxoguanine DNA glycosylase</fullName>
            <shortName evidence="7">8-oxoG DNA glycosylase</shortName>
            <ecNumber evidence="7">3.2.2.-</ecNumber>
        </recommendedName>
    </domain>
    <domain>
        <recommendedName>
            <fullName evidence="7">DNA-(apurinic or apyrimidinic site) lyase</fullName>
            <shortName evidence="7">AP lyase</shortName>
            <ecNumber evidence="7">4.2.99.18</ecNumber>
        </recommendedName>
    </domain>
</protein>
<dbReference type="STRING" id="1123380.SAMN02745199_0984"/>
<dbReference type="EC" id="3.2.2.-" evidence="7"/>
<dbReference type="AlphaFoldDB" id="A0A1M5SNX8"/>
<feature type="active site" evidence="7">
    <location>
        <position position="142"/>
    </location>
</feature>
<dbReference type="PIRSF" id="PIRSF005954">
    <property type="entry name" value="Thrmst_ogg"/>
    <property type="match status" value="1"/>
</dbReference>
<dbReference type="GO" id="GO:0016799">
    <property type="term" value="F:hydrolase activity, hydrolyzing N-glycosyl compounds"/>
    <property type="evidence" value="ECO:0007669"/>
    <property type="project" value="UniProtKB-UniRule"/>
</dbReference>
<dbReference type="Gene3D" id="1.10.1670.10">
    <property type="entry name" value="Helix-hairpin-Helix base-excision DNA repair enzymes (C-terminal)"/>
    <property type="match status" value="1"/>
</dbReference>
<dbReference type="InterPro" id="IPR023170">
    <property type="entry name" value="HhH_base_excis_C"/>
</dbReference>
<keyword evidence="4 7" id="KW-0456">Lyase</keyword>
<dbReference type="EC" id="4.2.99.18" evidence="7"/>
<dbReference type="NCBIfam" id="NF002305">
    <property type="entry name" value="PRK01229.1"/>
    <property type="match status" value="1"/>
</dbReference>